<dbReference type="Proteomes" id="UP000054771">
    <property type="component" value="Unassembled WGS sequence"/>
</dbReference>
<dbReference type="STRING" id="454130.A0A0U5FQK7"/>
<evidence type="ECO:0000313" key="2">
    <source>
        <dbReference type="Proteomes" id="UP000054771"/>
    </source>
</evidence>
<dbReference type="EMBL" id="CDMC01000001">
    <property type="protein sequence ID" value="CEL00935.1"/>
    <property type="molecule type" value="Genomic_DNA"/>
</dbReference>
<dbReference type="AlphaFoldDB" id="A0A0U5FQK7"/>
<name>A0A0U5FQK7_ASPCI</name>
<organism evidence="1 2">
    <name type="scientific">Aspergillus calidoustus</name>
    <dbReference type="NCBI Taxonomy" id="454130"/>
    <lineage>
        <taxon>Eukaryota</taxon>
        <taxon>Fungi</taxon>
        <taxon>Dikarya</taxon>
        <taxon>Ascomycota</taxon>
        <taxon>Pezizomycotina</taxon>
        <taxon>Eurotiomycetes</taxon>
        <taxon>Eurotiomycetidae</taxon>
        <taxon>Eurotiales</taxon>
        <taxon>Aspergillaceae</taxon>
        <taxon>Aspergillus</taxon>
        <taxon>Aspergillus subgen. Nidulantes</taxon>
    </lineage>
</organism>
<dbReference type="InterPro" id="IPR008972">
    <property type="entry name" value="Cupredoxin"/>
</dbReference>
<accession>A0A0U5FQK7</accession>
<gene>
    <name evidence="1" type="ORF">ASPCAL00527</name>
</gene>
<proteinExistence type="predicted"/>
<evidence type="ECO:0000313" key="1">
    <source>
        <dbReference type="EMBL" id="CEL00935.1"/>
    </source>
</evidence>
<dbReference type="OrthoDB" id="2121828at2759"/>
<sequence>MFREFTDDTFAVQARRPQWLGMLGPVIRAEPNEGIAMAGQEFGGNSVPPGETWTYTWEVPERAGPGPLDPPSLAWTYHSDVSGAQDIYSGLVGAIIVYRPGELAKHTLDGPAPRGSDPTEEVLTLFMIVDENLSFYIDGNTLNRTNIPRGELQVNRLDPGFQESNLKHAINGRLFGNLEGLNLTVGREARWHVVSCSSSTTFAELTIFSNHWETSKIPIHRTGMATPLHGQGRGLMFYLFCQHRQDP</sequence>
<dbReference type="Gene3D" id="2.60.40.420">
    <property type="entry name" value="Cupredoxins - blue copper proteins"/>
    <property type="match status" value="2"/>
</dbReference>
<keyword evidence="2" id="KW-1185">Reference proteome</keyword>
<dbReference type="SUPFAM" id="SSF49503">
    <property type="entry name" value="Cupredoxins"/>
    <property type="match status" value="2"/>
</dbReference>
<reference evidence="2" key="1">
    <citation type="journal article" date="2016" name="Genome Announc.">
        <title>Draft genome sequences of fungus Aspergillus calidoustus.</title>
        <authorList>
            <person name="Horn F."/>
            <person name="Linde J."/>
            <person name="Mattern D.J."/>
            <person name="Walther G."/>
            <person name="Guthke R."/>
            <person name="Scherlach K."/>
            <person name="Martin K."/>
            <person name="Brakhage A.A."/>
            <person name="Petzke L."/>
            <person name="Valiante V."/>
        </authorList>
    </citation>
    <scope>NUCLEOTIDE SEQUENCE [LARGE SCALE GENOMIC DNA]</scope>
    <source>
        <strain evidence="2">SF006504</strain>
    </source>
</reference>
<protein>
    <submittedName>
        <fullName evidence="1">Uncharacterized protein</fullName>
    </submittedName>
</protein>